<evidence type="ECO:0000256" key="5">
    <source>
        <dbReference type="SAM" id="Phobius"/>
    </source>
</evidence>
<feature type="transmembrane region" description="Helical" evidence="5">
    <location>
        <begin position="63"/>
        <end position="82"/>
    </location>
</feature>
<dbReference type="PANTHER" id="PTHR11863">
    <property type="entry name" value="STEROL DESATURASE"/>
    <property type="match status" value="1"/>
</dbReference>
<organism evidence="7 8">
    <name type="scientific">Marinicauda algicola</name>
    <dbReference type="NCBI Taxonomy" id="2029849"/>
    <lineage>
        <taxon>Bacteria</taxon>
        <taxon>Pseudomonadati</taxon>
        <taxon>Pseudomonadota</taxon>
        <taxon>Alphaproteobacteria</taxon>
        <taxon>Maricaulales</taxon>
        <taxon>Maricaulaceae</taxon>
        <taxon>Marinicauda</taxon>
    </lineage>
</organism>
<sequence>MTPHEFLVGLPAIWLPAVLFASLILRYTLIAGGATALLALFRRRVDPVRLQKIPISGAQIRRELFWSVVSLMIFSVVLAGLIAVHQVWPIFKLYPEFGKHGLAWEFVALAILFFGHDAYFYAAHRLMHAPGVYERVHAVHHRSTNPTPLAAFSFHPLEAVVELAGVVLLICIVPVSATMVLIFTFISVVLNVIGHLGVEVYPRWWLTHPILGALNSATVHNHHHRTYRGNYGLYTLIWDRLFGTFKPPRTLQTRDAPSRSGFPAGR</sequence>
<evidence type="ECO:0000313" key="7">
    <source>
        <dbReference type="EMBL" id="TGY89332.1"/>
    </source>
</evidence>
<keyword evidence="3 5" id="KW-1133">Transmembrane helix</keyword>
<dbReference type="OrthoDB" id="9770329at2"/>
<dbReference type="GO" id="GO:0005506">
    <property type="term" value="F:iron ion binding"/>
    <property type="evidence" value="ECO:0007669"/>
    <property type="project" value="InterPro"/>
</dbReference>
<dbReference type="InterPro" id="IPR006694">
    <property type="entry name" value="Fatty_acid_hydroxylase"/>
</dbReference>
<gene>
    <name evidence="7" type="ORF">E5163_09460</name>
</gene>
<dbReference type="EMBL" id="SRXW01000002">
    <property type="protein sequence ID" value="TGY89332.1"/>
    <property type="molecule type" value="Genomic_DNA"/>
</dbReference>
<dbReference type="Proteomes" id="UP000308054">
    <property type="component" value="Unassembled WGS sequence"/>
</dbReference>
<evidence type="ECO:0000256" key="2">
    <source>
        <dbReference type="ARBA" id="ARBA00022692"/>
    </source>
</evidence>
<dbReference type="GO" id="GO:0016491">
    <property type="term" value="F:oxidoreductase activity"/>
    <property type="evidence" value="ECO:0007669"/>
    <property type="project" value="InterPro"/>
</dbReference>
<evidence type="ECO:0000256" key="3">
    <source>
        <dbReference type="ARBA" id="ARBA00022989"/>
    </source>
</evidence>
<dbReference type="InterPro" id="IPR050307">
    <property type="entry name" value="Sterol_Desaturase_Related"/>
</dbReference>
<keyword evidence="4 5" id="KW-0472">Membrane</keyword>
<evidence type="ECO:0000259" key="6">
    <source>
        <dbReference type="Pfam" id="PF04116"/>
    </source>
</evidence>
<feature type="transmembrane region" description="Helical" evidence="5">
    <location>
        <begin position="163"/>
        <end position="190"/>
    </location>
</feature>
<dbReference type="AlphaFoldDB" id="A0A4S2H2D6"/>
<feature type="domain" description="Fatty acid hydroxylase" evidence="6">
    <location>
        <begin position="110"/>
        <end position="244"/>
    </location>
</feature>
<keyword evidence="2 5" id="KW-0812">Transmembrane</keyword>
<evidence type="ECO:0000256" key="1">
    <source>
        <dbReference type="ARBA" id="ARBA00004370"/>
    </source>
</evidence>
<protein>
    <submittedName>
        <fullName evidence="7">Fatty acid hydroxylase family protein</fullName>
    </submittedName>
</protein>
<proteinExistence type="predicted"/>
<evidence type="ECO:0000313" key="8">
    <source>
        <dbReference type="Proteomes" id="UP000308054"/>
    </source>
</evidence>
<dbReference type="GO" id="GO:0008610">
    <property type="term" value="P:lipid biosynthetic process"/>
    <property type="evidence" value="ECO:0007669"/>
    <property type="project" value="InterPro"/>
</dbReference>
<reference evidence="7 8" key="1">
    <citation type="journal article" date="2017" name="Int. J. Syst. Evol. Microbiol.">
        <title>Marinicauda algicola sp. nov., isolated from a marine red alga Rhodosorus marinus.</title>
        <authorList>
            <person name="Jeong S.E."/>
            <person name="Jeon S.H."/>
            <person name="Chun B.H."/>
            <person name="Kim D.W."/>
            <person name="Jeon C.O."/>
        </authorList>
    </citation>
    <scope>NUCLEOTIDE SEQUENCE [LARGE SCALE GENOMIC DNA]</scope>
    <source>
        <strain evidence="7 8">JCM 31718</strain>
    </source>
</reference>
<dbReference type="RefSeq" id="WP_135995872.1">
    <property type="nucleotide sequence ID" value="NZ_CP071057.1"/>
</dbReference>
<evidence type="ECO:0000256" key="4">
    <source>
        <dbReference type="ARBA" id="ARBA00023136"/>
    </source>
</evidence>
<feature type="transmembrane region" description="Helical" evidence="5">
    <location>
        <begin position="102"/>
        <end position="122"/>
    </location>
</feature>
<dbReference type="Pfam" id="PF04116">
    <property type="entry name" value="FA_hydroxylase"/>
    <property type="match status" value="1"/>
</dbReference>
<comment type="caution">
    <text evidence="7">The sequence shown here is derived from an EMBL/GenBank/DDBJ whole genome shotgun (WGS) entry which is preliminary data.</text>
</comment>
<comment type="subcellular location">
    <subcellularLocation>
        <location evidence="1">Membrane</location>
    </subcellularLocation>
</comment>
<keyword evidence="8" id="KW-1185">Reference proteome</keyword>
<accession>A0A4S2H2D6</accession>
<feature type="transmembrane region" description="Helical" evidence="5">
    <location>
        <begin position="12"/>
        <end position="42"/>
    </location>
</feature>
<dbReference type="GO" id="GO:0016020">
    <property type="term" value="C:membrane"/>
    <property type="evidence" value="ECO:0007669"/>
    <property type="project" value="UniProtKB-SubCell"/>
</dbReference>
<name>A0A4S2H2D6_9PROT</name>